<accession>A0A9N8KNZ5</accession>
<protein>
    <submittedName>
        <fullName evidence="2">Uncharacterized protein</fullName>
    </submittedName>
</protein>
<sequence>MDEDEKEQMLLAQELARREEEIETLKEMMGGAVSTSPFQPRASLARTPPGSFSPAPAPRTATVAATPSPTPAPQQEVSQKRHLSSPEEVQEAVRRRTAKRSTAPPIGGILTTTPGVAAAAPEAVESGAKGDSQMRSLDKEALIDAVHAAVKAIAGVANASNKLNIGDKNTIAGHGQDILAIVAQLALRLAGAEHEVSAGRLRAAELNSSRVLAAPTVTATAPAPSYANALKLPHGKPPMPVASRGPAVIFYPTRDDIKTSDDTKKLLQEAVKPSAAGIRVTQVRRVGNSGVVVRTATAEAAAKLREAVPPGLRVAEPRSRLPRVALRYLRTEVSGDALIEELHRINLADDAAWPLQRFQSECKVDFKKQLGRSICWYWSAQRRREIPSSP</sequence>
<organism evidence="2 3">
    <name type="scientific">Chrysodeixis includens</name>
    <name type="common">Soybean looper</name>
    <name type="synonym">Pseudoplusia includens</name>
    <dbReference type="NCBI Taxonomy" id="689277"/>
    <lineage>
        <taxon>Eukaryota</taxon>
        <taxon>Metazoa</taxon>
        <taxon>Ecdysozoa</taxon>
        <taxon>Arthropoda</taxon>
        <taxon>Hexapoda</taxon>
        <taxon>Insecta</taxon>
        <taxon>Pterygota</taxon>
        <taxon>Neoptera</taxon>
        <taxon>Endopterygota</taxon>
        <taxon>Lepidoptera</taxon>
        <taxon>Glossata</taxon>
        <taxon>Ditrysia</taxon>
        <taxon>Noctuoidea</taxon>
        <taxon>Noctuidae</taxon>
        <taxon>Plusiinae</taxon>
        <taxon>Chrysodeixis</taxon>
    </lineage>
</organism>
<feature type="region of interest" description="Disordered" evidence="1">
    <location>
        <begin position="21"/>
        <end position="114"/>
    </location>
</feature>
<proteinExistence type="predicted"/>
<gene>
    <name evidence="2" type="ORF">CINC_LOCUS179</name>
</gene>
<keyword evidence="3" id="KW-1185">Reference proteome</keyword>
<feature type="compositionally biased region" description="Low complexity" evidence="1">
    <location>
        <begin position="58"/>
        <end position="67"/>
    </location>
</feature>
<name>A0A9N8KNZ5_CHRIL</name>
<evidence type="ECO:0000313" key="3">
    <source>
        <dbReference type="Proteomes" id="UP001154114"/>
    </source>
</evidence>
<dbReference type="EMBL" id="LR824004">
    <property type="protein sequence ID" value="CAD0193883.1"/>
    <property type="molecule type" value="Genomic_DNA"/>
</dbReference>
<dbReference type="AlphaFoldDB" id="A0A9N8KNZ5"/>
<reference evidence="2" key="1">
    <citation type="submission" date="2021-12" db="EMBL/GenBank/DDBJ databases">
        <authorList>
            <person name="King R."/>
        </authorList>
    </citation>
    <scope>NUCLEOTIDE SEQUENCE</scope>
</reference>
<dbReference type="OrthoDB" id="10026072at2759"/>
<evidence type="ECO:0000256" key="1">
    <source>
        <dbReference type="SAM" id="MobiDB-lite"/>
    </source>
</evidence>
<dbReference type="Proteomes" id="UP001154114">
    <property type="component" value="Chromosome 1"/>
</dbReference>
<evidence type="ECO:0000313" key="2">
    <source>
        <dbReference type="EMBL" id="CAD0193883.1"/>
    </source>
</evidence>